<evidence type="ECO:0000313" key="2">
    <source>
        <dbReference type="Proteomes" id="UP001057753"/>
    </source>
</evidence>
<keyword evidence="2" id="KW-1185">Reference proteome</keyword>
<dbReference type="Proteomes" id="UP001057753">
    <property type="component" value="Unassembled WGS sequence"/>
</dbReference>
<organism evidence="1 2">
    <name type="scientific">Salipaludibacillus agaradhaerens</name>
    <name type="common">Bacillus agaradhaerens</name>
    <dbReference type="NCBI Taxonomy" id="76935"/>
    <lineage>
        <taxon>Bacteria</taxon>
        <taxon>Bacillati</taxon>
        <taxon>Bacillota</taxon>
        <taxon>Bacilli</taxon>
        <taxon>Bacillales</taxon>
        <taxon>Bacillaceae</taxon>
    </lineage>
</organism>
<sequence>MFSRPSYAKRLGMTDNRVRKCIDLMLKDNMIVKVGSLGRNKPTIYKVTNYDEYNSSPTETVGVEETEGFSTNSKPTENQLKTNSPPLKKIEKKEKIEKKDINNKRSKLKFETIHLKLAELLFKKIKENNPNAKKPNLESWANTFRLMIESDKRDGKEIQDIILWCQSHHFWYQNILSADKLRKQYDRLKLQMLDDGGQKNERNQSSYEQDYSKYDFYKSGEL</sequence>
<protein>
    <submittedName>
        <fullName evidence="1">Uncharacterized protein</fullName>
    </submittedName>
</protein>
<dbReference type="AlphaFoldDB" id="A0A9Q4B2A2"/>
<dbReference type="EMBL" id="JABXYM010000001">
    <property type="protein sequence ID" value="MCR6096896.1"/>
    <property type="molecule type" value="Genomic_DNA"/>
</dbReference>
<evidence type="ECO:0000313" key="1">
    <source>
        <dbReference type="EMBL" id="MCR6096896.1"/>
    </source>
</evidence>
<dbReference type="RefSeq" id="WP_257821382.1">
    <property type="nucleotide sequence ID" value="NZ_JABXYM010000001.1"/>
</dbReference>
<accession>A0A9Q4B2A2</accession>
<reference evidence="1" key="1">
    <citation type="submission" date="2020-06" db="EMBL/GenBank/DDBJ databases">
        <title>Insight into the genomes of haloalkaliphilic bacilli from Kenyan soda lakes.</title>
        <authorList>
            <person name="Mwirichia R."/>
            <person name="Villamizar G.C."/>
            <person name="Poehlein A."/>
            <person name="Mugweru J."/>
            <person name="Kipnyargis A."/>
            <person name="Kiplimo D."/>
            <person name="Orwa P."/>
            <person name="Daniel R."/>
        </authorList>
    </citation>
    <scope>NUCLEOTIDE SEQUENCE</scope>
    <source>
        <strain evidence="1">B1096_S55</strain>
    </source>
</reference>
<name>A0A9Q4B2A2_SALAG</name>
<proteinExistence type="predicted"/>
<gene>
    <name evidence="1" type="ORF">HXA33_10040</name>
</gene>
<comment type="caution">
    <text evidence="1">The sequence shown here is derived from an EMBL/GenBank/DDBJ whole genome shotgun (WGS) entry which is preliminary data.</text>
</comment>